<reference evidence="1" key="1">
    <citation type="journal article" date="2014" name="Front. Microbiol.">
        <title>High frequency of phylogenetically diverse reductive dehalogenase-homologous genes in deep subseafloor sedimentary metagenomes.</title>
        <authorList>
            <person name="Kawai M."/>
            <person name="Futagami T."/>
            <person name="Toyoda A."/>
            <person name="Takaki Y."/>
            <person name="Nishi S."/>
            <person name="Hori S."/>
            <person name="Arai W."/>
            <person name="Tsubouchi T."/>
            <person name="Morono Y."/>
            <person name="Uchiyama I."/>
            <person name="Ito T."/>
            <person name="Fujiyama A."/>
            <person name="Inagaki F."/>
            <person name="Takami H."/>
        </authorList>
    </citation>
    <scope>NUCLEOTIDE SEQUENCE</scope>
    <source>
        <strain evidence="1">Expedition CK06-06</strain>
    </source>
</reference>
<evidence type="ECO:0000313" key="1">
    <source>
        <dbReference type="EMBL" id="GAH38440.1"/>
    </source>
</evidence>
<comment type="caution">
    <text evidence="1">The sequence shown here is derived from an EMBL/GenBank/DDBJ whole genome shotgun (WGS) entry which is preliminary data.</text>
</comment>
<dbReference type="AlphaFoldDB" id="X1G0V0"/>
<gene>
    <name evidence="1" type="ORF">S03H2_22624</name>
</gene>
<organism evidence="1">
    <name type="scientific">marine sediment metagenome</name>
    <dbReference type="NCBI Taxonomy" id="412755"/>
    <lineage>
        <taxon>unclassified sequences</taxon>
        <taxon>metagenomes</taxon>
        <taxon>ecological metagenomes</taxon>
    </lineage>
</organism>
<dbReference type="EMBL" id="BARU01012213">
    <property type="protein sequence ID" value="GAH38440.1"/>
    <property type="molecule type" value="Genomic_DNA"/>
</dbReference>
<accession>X1G0V0</accession>
<protein>
    <submittedName>
        <fullName evidence="1">Uncharacterized protein</fullName>
    </submittedName>
</protein>
<name>X1G0V0_9ZZZZ</name>
<sequence>MNIPEAIKILQHKVDQNVFQVDPDAFTALINDINGVLLATA</sequence>
<proteinExistence type="predicted"/>